<dbReference type="PANTHER" id="PTHR21683">
    <property type="entry name" value="COILED-COIL DOMAIN-CONTAINING PROTEIN 42 LIKE-2-LIKE-RELATED"/>
    <property type="match status" value="1"/>
</dbReference>
<organism evidence="5 6">
    <name type="scientific">Synaphobranchus kaupii</name>
    <name type="common">Kaup's arrowtooth eel</name>
    <dbReference type="NCBI Taxonomy" id="118154"/>
    <lineage>
        <taxon>Eukaryota</taxon>
        <taxon>Metazoa</taxon>
        <taxon>Chordata</taxon>
        <taxon>Craniata</taxon>
        <taxon>Vertebrata</taxon>
        <taxon>Euteleostomi</taxon>
        <taxon>Actinopterygii</taxon>
        <taxon>Neopterygii</taxon>
        <taxon>Teleostei</taxon>
        <taxon>Anguilliformes</taxon>
        <taxon>Synaphobranchidae</taxon>
        <taxon>Synaphobranchus</taxon>
    </lineage>
</organism>
<feature type="coiled-coil region" evidence="2">
    <location>
        <begin position="351"/>
        <end position="417"/>
    </location>
</feature>
<feature type="compositionally biased region" description="Polar residues" evidence="3">
    <location>
        <begin position="9"/>
        <end position="19"/>
    </location>
</feature>
<feature type="coiled-coil region" evidence="2">
    <location>
        <begin position="145"/>
        <end position="172"/>
    </location>
</feature>
<comment type="caution">
    <text evidence="5">The sequence shown here is derived from an EMBL/GenBank/DDBJ whole genome shotgun (WGS) entry which is preliminary data.</text>
</comment>
<evidence type="ECO:0000256" key="2">
    <source>
        <dbReference type="SAM" id="Coils"/>
    </source>
</evidence>
<dbReference type="GO" id="GO:0005856">
    <property type="term" value="C:cytoskeleton"/>
    <property type="evidence" value="ECO:0007669"/>
    <property type="project" value="UniProtKB-ARBA"/>
</dbReference>
<feature type="region of interest" description="Disordered" evidence="3">
    <location>
        <begin position="255"/>
        <end position="326"/>
    </location>
</feature>
<feature type="domain" description="DUF4200" evidence="4">
    <location>
        <begin position="131"/>
        <end position="248"/>
    </location>
</feature>
<dbReference type="Pfam" id="PF13863">
    <property type="entry name" value="DUF4200"/>
    <property type="match status" value="1"/>
</dbReference>
<feature type="compositionally biased region" description="Basic and acidic residues" evidence="3">
    <location>
        <begin position="540"/>
        <end position="558"/>
    </location>
</feature>
<dbReference type="PANTHER" id="PTHR21683:SF3">
    <property type="entry name" value="CILIA AND FLAGELLA ASSOCIATED PROTEIN 100"/>
    <property type="match status" value="1"/>
</dbReference>
<dbReference type="InterPro" id="IPR051147">
    <property type="entry name" value="CFAP_domain-containing"/>
</dbReference>
<dbReference type="EMBL" id="JAINUF010000005">
    <property type="protein sequence ID" value="KAJ8359275.1"/>
    <property type="molecule type" value="Genomic_DNA"/>
</dbReference>
<dbReference type="AlphaFoldDB" id="A0A9Q1FHY5"/>
<feature type="region of interest" description="Disordered" evidence="3">
    <location>
        <begin position="1"/>
        <end position="41"/>
    </location>
</feature>
<dbReference type="Proteomes" id="UP001152622">
    <property type="component" value="Chromosome 5"/>
</dbReference>
<evidence type="ECO:0000256" key="1">
    <source>
        <dbReference type="ARBA" id="ARBA00023054"/>
    </source>
</evidence>
<evidence type="ECO:0000256" key="3">
    <source>
        <dbReference type="SAM" id="MobiDB-lite"/>
    </source>
</evidence>
<proteinExistence type="predicted"/>
<keyword evidence="1 2" id="KW-0175">Coiled coil</keyword>
<evidence type="ECO:0000259" key="4">
    <source>
        <dbReference type="Pfam" id="PF13863"/>
    </source>
</evidence>
<sequence>MQADPLTASKLTKNTTSMVSVAESDEEQSGRKRNPFRLPADGNIFLLRKQEQERKKREQQKKLTMKVQDRGLYVTRKKARQTELWCELMAGQEEDAEGAANDKAVELRDNPAWKVAMIKDHNIEKESIGEFISKKREMFLLEYALAVKREEIDQLEKVATAEERKLVRAEKLLEKDSILFDEFLKENDKCSVEAIKIAEQESKIKQEKVSEMKRITAKMVAIKSDISKYEDTLKEYSMYKDFLFKLSPQEWQEEQLARRKSSQRAHPAIAEKDKGKNAGQQDKRAESRASPAKKELPPLRDNRRASRHSLKTGNQTPKPIVETRTEDVSLPEYEEEPEMYFTDPQQLLDLLTDLEEQNLSLIQNSRETEESLEELRLVLDQTRKRMDQETELLLLQINSMTLNIKQEEERAAQLEVKARLFSYGKYKEDDQDSMLDSLEQKVEEVYRSCIGDSEGNLSTLQMLTAIEGRLGELLEHVDAMPRERVLLAERAKERERRIRMREEKISQQKQHQEERLRKALERAQADISKTKGKKLMIRSHPPERKMKEAPNTDMADREKEEQLYFFT</sequence>
<gene>
    <name evidence="5" type="ORF">SKAU_G00158000</name>
</gene>
<feature type="region of interest" description="Disordered" evidence="3">
    <location>
        <begin position="523"/>
        <end position="558"/>
    </location>
</feature>
<dbReference type="OrthoDB" id="10264063at2759"/>
<evidence type="ECO:0000313" key="6">
    <source>
        <dbReference type="Proteomes" id="UP001152622"/>
    </source>
</evidence>
<name>A0A9Q1FHY5_SYNKA</name>
<keyword evidence="6" id="KW-1185">Reference proteome</keyword>
<reference evidence="5" key="1">
    <citation type="journal article" date="2023" name="Science">
        <title>Genome structures resolve the early diversification of teleost fishes.</title>
        <authorList>
            <person name="Parey E."/>
            <person name="Louis A."/>
            <person name="Montfort J."/>
            <person name="Bouchez O."/>
            <person name="Roques C."/>
            <person name="Iampietro C."/>
            <person name="Lluch J."/>
            <person name="Castinel A."/>
            <person name="Donnadieu C."/>
            <person name="Desvignes T."/>
            <person name="Floi Bucao C."/>
            <person name="Jouanno E."/>
            <person name="Wen M."/>
            <person name="Mejri S."/>
            <person name="Dirks R."/>
            <person name="Jansen H."/>
            <person name="Henkel C."/>
            <person name="Chen W.J."/>
            <person name="Zahm M."/>
            <person name="Cabau C."/>
            <person name="Klopp C."/>
            <person name="Thompson A.W."/>
            <person name="Robinson-Rechavi M."/>
            <person name="Braasch I."/>
            <person name="Lecointre G."/>
            <person name="Bobe J."/>
            <person name="Postlethwait J.H."/>
            <person name="Berthelot C."/>
            <person name="Roest Crollius H."/>
            <person name="Guiguen Y."/>
        </authorList>
    </citation>
    <scope>NUCLEOTIDE SEQUENCE</scope>
    <source>
        <strain evidence="5">WJC10195</strain>
    </source>
</reference>
<dbReference type="InterPro" id="IPR025252">
    <property type="entry name" value="DUF4200"/>
</dbReference>
<accession>A0A9Q1FHY5</accession>
<feature type="compositionally biased region" description="Basic and acidic residues" evidence="3">
    <location>
        <begin position="269"/>
        <end position="304"/>
    </location>
</feature>
<evidence type="ECO:0000313" key="5">
    <source>
        <dbReference type="EMBL" id="KAJ8359275.1"/>
    </source>
</evidence>
<protein>
    <recommendedName>
        <fullName evidence="4">DUF4200 domain-containing protein</fullName>
    </recommendedName>
</protein>